<dbReference type="CDD" id="cd09272">
    <property type="entry name" value="RNase_HI_RT_Ty1"/>
    <property type="match status" value="1"/>
</dbReference>
<gene>
    <name evidence="1" type="ORF">CTEN210_06916</name>
</gene>
<dbReference type="EMBL" id="BLLK01000039">
    <property type="protein sequence ID" value="GFH50440.1"/>
    <property type="molecule type" value="Genomic_DNA"/>
</dbReference>
<sequence length="109" mass="12038">MTSSVCSRAGYIIKFCGYPHIWKSQLMDCICLSTAEAEYYALSQAMRALIPVCSLLKEMCSSLDVPGSRRQPIGSSSCDISVIYCPTETQEADYLTKNLPNIGELVQGW</sequence>
<dbReference type="AlphaFoldDB" id="A0AAD3CSU7"/>
<name>A0AAD3CSU7_9STRA</name>
<evidence type="ECO:0000313" key="1">
    <source>
        <dbReference type="EMBL" id="GFH50440.1"/>
    </source>
</evidence>
<keyword evidence="2" id="KW-1185">Reference proteome</keyword>
<proteinExistence type="predicted"/>
<accession>A0AAD3CSU7</accession>
<protein>
    <submittedName>
        <fullName evidence="1">Uncharacterized protein</fullName>
    </submittedName>
</protein>
<dbReference type="Proteomes" id="UP001054902">
    <property type="component" value="Unassembled WGS sequence"/>
</dbReference>
<comment type="caution">
    <text evidence="1">The sequence shown here is derived from an EMBL/GenBank/DDBJ whole genome shotgun (WGS) entry which is preliminary data.</text>
</comment>
<evidence type="ECO:0000313" key="2">
    <source>
        <dbReference type="Proteomes" id="UP001054902"/>
    </source>
</evidence>
<reference evidence="1 2" key="1">
    <citation type="journal article" date="2021" name="Sci. Rep.">
        <title>The genome of the diatom Chaetoceros tenuissimus carries an ancient integrated fragment of an extant virus.</title>
        <authorList>
            <person name="Hongo Y."/>
            <person name="Kimura K."/>
            <person name="Takaki Y."/>
            <person name="Yoshida Y."/>
            <person name="Baba S."/>
            <person name="Kobayashi G."/>
            <person name="Nagasaki K."/>
            <person name="Hano T."/>
            <person name="Tomaru Y."/>
        </authorList>
    </citation>
    <scope>NUCLEOTIDE SEQUENCE [LARGE SCALE GENOMIC DNA]</scope>
    <source>
        <strain evidence="1 2">NIES-3715</strain>
    </source>
</reference>
<organism evidence="1 2">
    <name type="scientific">Chaetoceros tenuissimus</name>
    <dbReference type="NCBI Taxonomy" id="426638"/>
    <lineage>
        <taxon>Eukaryota</taxon>
        <taxon>Sar</taxon>
        <taxon>Stramenopiles</taxon>
        <taxon>Ochrophyta</taxon>
        <taxon>Bacillariophyta</taxon>
        <taxon>Coscinodiscophyceae</taxon>
        <taxon>Chaetocerotophycidae</taxon>
        <taxon>Chaetocerotales</taxon>
        <taxon>Chaetocerotaceae</taxon>
        <taxon>Chaetoceros</taxon>
    </lineage>
</organism>